<organism evidence="1 2">
    <name type="scientific">Arctium lappa</name>
    <name type="common">Greater burdock</name>
    <name type="synonym">Lappa major</name>
    <dbReference type="NCBI Taxonomy" id="4217"/>
    <lineage>
        <taxon>Eukaryota</taxon>
        <taxon>Viridiplantae</taxon>
        <taxon>Streptophyta</taxon>
        <taxon>Embryophyta</taxon>
        <taxon>Tracheophyta</taxon>
        <taxon>Spermatophyta</taxon>
        <taxon>Magnoliopsida</taxon>
        <taxon>eudicotyledons</taxon>
        <taxon>Gunneridae</taxon>
        <taxon>Pentapetalae</taxon>
        <taxon>asterids</taxon>
        <taxon>campanulids</taxon>
        <taxon>Asterales</taxon>
        <taxon>Asteraceae</taxon>
        <taxon>Carduoideae</taxon>
        <taxon>Cardueae</taxon>
        <taxon>Arctiinae</taxon>
        <taxon>Arctium</taxon>
    </lineage>
</organism>
<proteinExistence type="predicted"/>
<comment type="caution">
    <text evidence="1">The sequence shown here is derived from an EMBL/GenBank/DDBJ whole genome shotgun (WGS) entry which is preliminary data.</text>
</comment>
<reference evidence="2" key="1">
    <citation type="journal article" date="2022" name="Mol. Ecol. Resour.">
        <title>The genomes of chicory, endive, great burdock and yacon provide insights into Asteraceae palaeo-polyploidization history and plant inulin production.</title>
        <authorList>
            <person name="Fan W."/>
            <person name="Wang S."/>
            <person name="Wang H."/>
            <person name="Wang A."/>
            <person name="Jiang F."/>
            <person name="Liu H."/>
            <person name="Zhao H."/>
            <person name="Xu D."/>
            <person name="Zhang Y."/>
        </authorList>
    </citation>
    <scope>NUCLEOTIDE SEQUENCE [LARGE SCALE GENOMIC DNA]</scope>
    <source>
        <strain evidence="2">cv. Niubang</strain>
    </source>
</reference>
<reference evidence="1 2" key="2">
    <citation type="journal article" date="2022" name="Mol. Ecol. Resour.">
        <title>The genomes of chicory, endive, great burdock and yacon provide insights into Asteraceae paleo-polyploidization history and plant inulin production.</title>
        <authorList>
            <person name="Fan W."/>
            <person name="Wang S."/>
            <person name="Wang H."/>
            <person name="Wang A."/>
            <person name="Jiang F."/>
            <person name="Liu H."/>
            <person name="Zhao H."/>
            <person name="Xu D."/>
            <person name="Zhang Y."/>
        </authorList>
    </citation>
    <scope>NUCLEOTIDE SEQUENCE [LARGE SCALE GENOMIC DNA]</scope>
    <source>
        <strain evidence="2">cv. Niubang</strain>
    </source>
</reference>
<gene>
    <name evidence="1" type="ORF">L6452_33934</name>
</gene>
<sequence length="73" mass="8185">MPPLTVATLFLFPSPLLSYVLLFLPTLSSSLLLSFSSHCRRHYSHLHQEISNGNGSDIDSMTNISDALECREY</sequence>
<evidence type="ECO:0000313" key="2">
    <source>
        <dbReference type="Proteomes" id="UP001055879"/>
    </source>
</evidence>
<name>A0ACB8YHD1_ARCLA</name>
<accession>A0ACB8YHD1</accession>
<dbReference type="EMBL" id="CM042058">
    <property type="protein sequence ID" value="KAI3684709.1"/>
    <property type="molecule type" value="Genomic_DNA"/>
</dbReference>
<dbReference type="Proteomes" id="UP001055879">
    <property type="component" value="Linkage Group LG12"/>
</dbReference>
<evidence type="ECO:0000313" key="1">
    <source>
        <dbReference type="EMBL" id="KAI3684709.1"/>
    </source>
</evidence>
<protein>
    <submittedName>
        <fullName evidence="1">Uncharacterized protein</fullName>
    </submittedName>
</protein>
<keyword evidence="2" id="KW-1185">Reference proteome</keyword>